<name>A0AC61R1K9_9FIRM</name>
<gene>
    <name evidence="1" type="ORF">E5357_04105</name>
</gene>
<evidence type="ECO:0000313" key="1">
    <source>
        <dbReference type="EMBL" id="TGX99913.1"/>
    </source>
</evidence>
<dbReference type="EMBL" id="SRZB01000004">
    <property type="protein sequence ID" value="TGX99913.1"/>
    <property type="molecule type" value="Genomic_DNA"/>
</dbReference>
<comment type="caution">
    <text evidence="1">The sequence shown here is derived from an EMBL/GenBank/DDBJ whole genome shotgun (WGS) entry which is preliminary data.</text>
</comment>
<accession>A0AC61R1K9</accession>
<evidence type="ECO:0000313" key="2">
    <source>
        <dbReference type="Proteomes" id="UP000307720"/>
    </source>
</evidence>
<organism evidence="1 2">
    <name type="scientific">Hominisplanchenecus murintestinalis</name>
    <dbReference type="NCBI Taxonomy" id="2941517"/>
    <lineage>
        <taxon>Bacteria</taxon>
        <taxon>Bacillati</taxon>
        <taxon>Bacillota</taxon>
        <taxon>Clostridia</taxon>
        <taxon>Lachnospirales</taxon>
        <taxon>Lachnospiraceae</taxon>
        <taxon>Hominisplanchenecus</taxon>
    </lineage>
</organism>
<dbReference type="Proteomes" id="UP000307720">
    <property type="component" value="Unassembled WGS sequence"/>
</dbReference>
<proteinExistence type="predicted"/>
<protein>
    <submittedName>
        <fullName evidence="1">IS4 family transposase</fullName>
    </submittedName>
</protein>
<keyword evidence="2" id="KW-1185">Reference proteome</keyword>
<sequence>MKYTPKFLRGMLLSMIRKMGEHPEQYVRQPGRDFTRPRTLTFETVISLLLTMSENSIGKILIGRFQNSEKTPSASAFVQQRQKLLPAALETLFHRFTALLRPGKTFRGHRLLAVDGSSLKSAAYPEDPASYRPGTPRQHGWNLWHMNALFDLENGIYTDLIVQKEHEKNECSALCQMADRSRVSGKVILLADRNYESCNNLAHLEKRNWNYLIRIRDKARGIAYGMPLPDQLEFDIPLKLTLGRLTPRQLETRGIAVPKSYYRIPPTMTFDFLESNSPDFYEISFRVVRLQTDSGNTETLITNLDPDRFPLAALKALYARRWGIETSFRSLKYAVGLIHLHAKKPDLVLQEVFASFLIFNFTQAAAWAVDASQGTAKYKRHVNFSDAVFACCAFLRRSAADPLLLLRRRLLPLRPGRTAPRPKITGNRISACYASAR</sequence>
<reference evidence="1" key="1">
    <citation type="submission" date="2019-04" db="EMBL/GenBank/DDBJ databases">
        <title>Microbes associate with the intestines of laboratory mice.</title>
        <authorList>
            <person name="Navarre W."/>
            <person name="Wong E."/>
            <person name="Huang K."/>
            <person name="Tropini C."/>
            <person name="Ng K."/>
            <person name="Yu B."/>
        </authorList>
    </citation>
    <scope>NUCLEOTIDE SEQUENCE</scope>
    <source>
        <strain evidence="1">NM72_1-8</strain>
    </source>
</reference>